<dbReference type="SUPFAM" id="SSF50494">
    <property type="entry name" value="Trypsin-like serine proteases"/>
    <property type="match status" value="1"/>
</dbReference>
<sequence length="315" mass="34964">MEKNDRAVVERKRKDQGLHECEVYGGGSDDLEGNQSWQACEKNPGHACFIPYTDFRREHLPEAWQTQDVWSQVVDVAERTVKLRVGYTSMERPEGYAFYNHRGTSLVHTGSGWIEHVISRTDVPCPCTDCDRSVSPHTGFWFEVNVITACHVVYNAEEAKSTRVDVHYDAKTSRREGTMQTIWAYDVIKSGAVEDACVLVCAAHELYNVQLSFPLKVRVLPTPDLKVTRDDPCIVISHPHGSPKQVTVGEVRQADRSHPEGLITYSADTCPGTSGAPVLCLYSEGSRTVTQSSVHSKGGVADGHNQGSCVFIKLE</sequence>
<dbReference type="InterPro" id="IPR043504">
    <property type="entry name" value="Peptidase_S1_PA_chymotrypsin"/>
</dbReference>
<dbReference type="InterPro" id="IPR009003">
    <property type="entry name" value="Peptidase_S1_PA"/>
</dbReference>
<organism evidence="1 2">
    <name type="scientific">Elysia marginata</name>
    <dbReference type="NCBI Taxonomy" id="1093978"/>
    <lineage>
        <taxon>Eukaryota</taxon>
        <taxon>Metazoa</taxon>
        <taxon>Spiralia</taxon>
        <taxon>Lophotrochozoa</taxon>
        <taxon>Mollusca</taxon>
        <taxon>Gastropoda</taxon>
        <taxon>Heterobranchia</taxon>
        <taxon>Euthyneura</taxon>
        <taxon>Panpulmonata</taxon>
        <taxon>Sacoglossa</taxon>
        <taxon>Placobranchoidea</taxon>
        <taxon>Plakobranchidae</taxon>
        <taxon>Elysia</taxon>
    </lineage>
</organism>
<accession>A0AAV4HDW8</accession>
<dbReference type="EMBL" id="BMAT01012594">
    <property type="protein sequence ID" value="GFR95266.1"/>
    <property type="molecule type" value="Genomic_DNA"/>
</dbReference>
<keyword evidence="2" id="KW-1185">Reference proteome</keyword>
<name>A0AAV4HDW8_9GAST</name>
<comment type="caution">
    <text evidence="1">The sequence shown here is derived from an EMBL/GenBank/DDBJ whole genome shotgun (WGS) entry which is preliminary data.</text>
</comment>
<dbReference type="AlphaFoldDB" id="A0AAV4HDW8"/>
<proteinExistence type="predicted"/>
<dbReference type="Proteomes" id="UP000762676">
    <property type="component" value="Unassembled WGS sequence"/>
</dbReference>
<gene>
    <name evidence="1" type="ORF">ElyMa_006270000</name>
</gene>
<evidence type="ECO:0000313" key="1">
    <source>
        <dbReference type="EMBL" id="GFR95266.1"/>
    </source>
</evidence>
<evidence type="ECO:0000313" key="2">
    <source>
        <dbReference type="Proteomes" id="UP000762676"/>
    </source>
</evidence>
<evidence type="ECO:0008006" key="3">
    <source>
        <dbReference type="Google" id="ProtNLM"/>
    </source>
</evidence>
<dbReference type="Pfam" id="PF13365">
    <property type="entry name" value="Trypsin_2"/>
    <property type="match status" value="1"/>
</dbReference>
<dbReference type="Gene3D" id="2.40.10.10">
    <property type="entry name" value="Trypsin-like serine proteases"/>
    <property type="match status" value="2"/>
</dbReference>
<protein>
    <recommendedName>
        <fullName evidence="3">Serine protease</fullName>
    </recommendedName>
</protein>
<reference evidence="1 2" key="1">
    <citation type="journal article" date="2021" name="Elife">
        <title>Chloroplast acquisition without the gene transfer in kleptoplastic sea slugs, Plakobranchus ocellatus.</title>
        <authorList>
            <person name="Maeda T."/>
            <person name="Takahashi S."/>
            <person name="Yoshida T."/>
            <person name="Shimamura S."/>
            <person name="Takaki Y."/>
            <person name="Nagai Y."/>
            <person name="Toyoda A."/>
            <person name="Suzuki Y."/>
            <person name="Arimoto A."/>
            <person name="Ishii H."/>
            <person name="Satoh N."/>
            <person name="Nishiyama T."/>
            <person name="Hasebe M."/>
            <person name="Maruyama T."/>
            <person name="Minagawa J."/>
            <person name="Obokata J."/>
            <person name="Shigenobu S."/>
        </authorList>
    </citation>
    <scope>NUCLEOTIDE SEQUENCE [LARGE SCALE GENOMIC DNA]</scope>
</reference>